<reference evidence="2" key="1">
    <citation type="submission" date="2023-01" db="EMBL/GenBank/DDBJ databases">
        <title>Exophiala dermititidis isolated from Cystic Fibrosis Patient.</title>
        <authorList>
            <person name="Kurbessoian T."/>
            <person name="Crocker A."/>
            <person name="Murante D."/>
            <person name="Hogan D.A."/>
            <person name="Stajich J.E."/>
        </authorList>
    </citation>
    <scope>NUCLEOTIDE SEQUENCE</scope>
    <source>
        <strain evidence="2">Ex8</strain>
    </source>
</reference>
<comment type="caution">
    <text evidence="2">The sequence shown here is derived from an EMBL/GenBank/DDBJ whole genome shotgun (WGS) entry which is preliminary data.</text>
</comment>
<evidence type="ECO:0000313" key="3">
    <source>
        <dbReference type="Proteomes" id="UP001161757"/>
    </source>
</evidence>
<organism evidence="2 3">
    <name type="scientific">Exophiala dermatitidis</name>
    <name type="common">Black yeast-like fungus</name>
    <name type="synonym">Wangiella dermatitidis</name>
    <dbReference type="NCBI Taxonomy" id="5970"/>
    <lineage>
        <taxon>Eukaryota</taxon>
        <taxon>Fungi</taxon>
        <taxon>Dikarya</taxon>
        <taxon>Ascomycota</taxon>
        <taxon>Pezizomycotina</taxon>
        <taxon>Eurotiomycetes</taxon>
        <taxon>Chaetothyriomycetidae</taxon>
        <taxon>Chaetothyriales</taxon>
        <taxon>Herpotrichiellaceae</taxon>
        <taxon>Exophiala</taxon>
    </lineage>
</organism>
<dbReference type="AlphaFoldDB" id="A0AAN6F0X2"/>
<feature type="compositionally biased region" description="Basic and acidic residues" evidence="1">
    <location>
        <begin position="190"/>
        <end position="216"/>
    </location>
</feature>
<dbReference type="Proteomes" id="UP001161757">
    <property type="component" value="Unassembled WGS sequence"/>
</dbReference>
<gene>
    <name evidence="2" type="ORF">HRR80_000209</name>
</gene>
<evidence type="ECO:0000256" key="1">
    <source>
        <dbReference type="SAM" id="MobiDB-lite"/>
    </source>
</evidence>
<accession>A0AAN6F0X2</accession>
<dbReference type="EMBL" id="JAJGCB010000001">
    <property type="protein sequence ID" value="KAJ8995435.1"/>
    <property type="molecule type" value="Genomic_DNA"/>
</dbReference>
<proteinExistence type="predicted"/>
<name>A0AAN6F0X2_EXODE</name>
<sequence length="216" mass="23717">MPITKTVLKNLAARVTISPPPAGLHESTAILKRLQSFGPVTSFTKTIRDPGSTDQEVQVIFSSPETAQKACDASPFTVELDRDFPDPVVVDPYNVRNLQSRRRPEPKSVTCRVRLQEQGESLGSGQTILSGGFSPSNKTRLYQSLLDVRPPQNIMDGLGVFDTDDEADVISTAGSIQPPPNLADMYRSSISDRHSADGKKQTDFASERDRERQKTS</sequence>
<protein>
    <submittedName>
        <fullName evidence="2">Uncharacterized protein</fullName>
    </submittedName>
</protein>
<feature type="region of interest" description="Disordered" evidence="1">
    <location>
        <begin position="172"/>
        <end position="216"/>
    </location>
</feature>
<evidence type="ECO:0000313" key="2">
    <source>
        <dbReference type="EMBL" id="KAJ8995435.1"/>
    </source>
</evidence>